<name>A0A5D5ALI2_9EURY</name>
<proteinExistence type="predicted"/>
<evidence type="ECO:0000313" key="2">
    <source>
        <dbReference type="EMBL" id="TYT61853.1"/>
    </source>
</evidence>
<dbReference type="Proteomes" id="UP000324104">
    <property type="component" value="Unassembled WGS sequence"/>
</dbReference>
<dbReference type="InterPro" id="IPR001845">
    <property type="entry name" value="HTH_ArsR_DNA-bd_dom"/>
</dbReference>
<dbReference type="InterPro" id="IPR057527">
    <property type="entry name" value="HVO_A0261-like_N"/>
</dbReference>
<dbReference type="SUPFAM" id="SSF46785">
    <property type="entry name" value="Winged helix' DNA-binding domain"/>
    <property type="match status" value="1"/>
</dbReference>
<dbReference type="GO" id="GO:0003700">
    <property type="term" value="F:DNA-binding transcription factor activity"/>
    <property type="evidence" value="ECO:0007669"/>
    <property type="project" value="InterPro"/>
</dbReference>
<keyword evidence="3" id="KW-1185">Reference proteome</keyword>
<dbReference type="RefSeq" id="WP_149081645.1">
    <property type="nucleotide sequence ID" value="NZ_VTAW01000013.1"/>
</dbReference>
<evidence type="ECO:0000313" key="3">
    <source>
        <dbReference type="Proteomes" id="UP000324104"/>
    </source>
</evidence>
<feature type="domain" description="HTH arsR-type" evidence="1">
    <location>
        <begin position="2"/>
        <end position="90"/>
    </location>
</feature>
<dbReference type="Gene3D" id="1.10.10.10">
    <property type="entry name" value="Winged helix-like DNA-binding domain superfamily/Winged helix DNA-binding domain"/>
    <property type="match status" value="1"/>
</dbReference>
<dbReference type="EMBL" id="VTAW01000013">
    <property type="protein sequence ID" value="TYT61853.1"/>
    <property type="molecule type" value="Genomic_DNA"/>
</dbReference>
<protein>
    <submittedName>
        <fullName evidence="2">Helix-turn-helix domain-containing protein</fullName>
    </submittedName>
</protein>
<dbReference type="InterPro" id="IPR011991">
    <property type="entry name" value="ArsR-like_HTH"/>
</dbReference>
<dbReference type="InterPro" id="IPR036390">
    <property type="entry name" value="WH_DNA-bd_sf"/>
</dbReference>
<dbReference type="CDD" id="cd00090">
    <property type="entry name" value="HTH_ARSR"/>
    <property type="match status" value="1"/>
</dbReference>
<reference evidence="2 3" key="1">
    <citation type="submission" date="2019-08" db="EMBL/GenBank/DDBJ databases">
        <title>Archaea genome.</title>
        <authorList>
            <person name="Kajale S."/>
            <person name="Shouche Y."/>
            <person name="Deshpande N."/>
            <person name="Sharma A."/>
        </authorList>
    </citation>
    <scope>NUCLEOTIDE SEQUENCE [LARGE SCALE GENOMIC DNA]</scope>
    <source>
        <strain evidence="2 3">ESP3B_9</strain>
    </source>
</reference>
<dbReference type="InterPro" id="IPR036388">
    <property type="entry name" value="WH-like_DNA-bd_sf"/>
</dbReference>
<dbReference type="Pfam" id="PF25213">
    <property type="entry name" value="HVO_A0261_N"/>
    <property type="match status" value="1"/>
</dbReference>
<comment type="caution">
    <text evidence="2">The sequence shown here is derived from an EMBL/GenBank/DDBJ whole genome shotgun (WGS) entry which is preliminary data.</text>
</comment>
<gene>
    <name evidence="2" type="ORF">FYC77_11470</name>
</gene>
<dbReference type="SMART" id="SM00418">
    <property type="entry name" value="HTH_ARSR"/>
    <property type="match status" value="1"/>
</dbReference>
<dbReference type="AlphaFoldDB" id="A0A5D5ALI2"/>
<sequence length="94" mass="10464">MNGFDTLSVITRSPVRPRILRYLLERGPAETPELTEHVDASRRTVSRTLSALEEEGLAELPDDERAALERTVRLTNDDPVVADLSIHMLAVARA</sequence>
<accession>A0A5D5ALI2</accession>
<organism evidence="2 3">
    <name type="scientific">Natrialba swarupiae</name>
    <dbReference type="NCBI Taxonomy" id="2448032"/>
    <lineage>
        <taxon>Archaea</taxon>
        <taxon>Methanobacteriati</taxon>
        <taxon>Methanobacteriota</taxon>
        <taxon>Stenosarchaea group</taxon>
        <taxon>Halobacteria</taxon>
        <taxon>Halobacteriales</taxon>
        <taxon>Natrialbaceae</taxon>
        <taxon>Natrialba</taxon>
    </lineage>
</organism>
<evidence type="ECO:0000259" key="1">
    <source>
        <dbReference type="SMART" id="SM00418"/>
    </source>
</evidence>